<dbReference type="Pfam" id="PF03643">
    <property type="entry name" value="Vps26"/>
    <property type="match status" value="1"/>
</dbReference>
<evidence type="ECO:0000256" key="1">
    <source>
        <dbReference type="ARBA" id="ARBA00009100"/>
    </source>
</evidence>
<name>A0ABD1LPK4_9FABA</name>
<reference evidence="2 3" key="1">
    <citation type="submission" date="2024-08" db="EMBL/GenBank/DDBJ databases">
        <title>Insights into the chromosomal genome structure of Flemingia macrophylla.</title>
        <authorList>
            <person name="Ding Y."/>
            <person name="Zhao Y."/>
            <person name="Bi W."/>
            <person name="Wu M."/>
            <person name="Zhao G."/>
            <person name="Gong Y."/>
            <person name="Li W."/>
            <person name="Zhang P."/>
        </authorList>
    </citation>
    <scope>NUCLEOTIDE SEQUENCE [LARGE SCALE GENOMIC DNA]</scope>
    <source>
        <strain evidence="2">DYQJB</strain>
        <tissue evidence="2">Leaf</tissue>
    </source>
</reference>
<protein>
    <submittedName>
        <fullName evidence="2">Uncharacterized protein</fullName>
    </submittedName>
</protein>
<keyword evidence="3" id="KW-1185">Reference proteome</keyword>
<comment type="similarity">
    <text evidence="1">Belongs to the VPS26 family.</text>
</comment>
<accession>A0ABD1LPK4</accession>
<dbReference type="Gene3D" id="2.60.40.640">
    <property type="match status" value="1"/>
</dbReference>
<comment type="caution">
    <text evidence="2">The sequence shown here is derived from an EMBL/GenBank/DDBJ whole genome shotgun (WGS) entry which is preliminary data.</text>
</comment>
<proteinExistence type="inferred from homology"/>
<dbReference type="Proteomes" id="UP001603857">
    <property type="component" value="Unassembled WGS sequence"/>
</dbReference>
<dbReference type="PANTHER" id="PTHR12233">
    <property type="entry name" value="VACUOLAR PROTEIN SORTING 26 RELATED"/>
    <property type="match status" value="1"/>
</dbReference>
<dbReference type="InterPro" id="IPR014752">
    <property type="entry name" value="Arrestin-like_C"/>
</dbReference>
<dbReference type="AlphaFoldDB" id="A0ABD1LPK4"/>
<gene>
    <name evidence="2" type="ORF">Fmac_024476</name>
</gene>
<organism evidence="2 3">
    <name type="scientific">Flemingia macrophylla</name>
    <dbReference type="NCBI Taxonomy" id="520843"/>
    <lineage>
        <taxon>Eukaryota</taxon>
        <taxon>Viridiplantae</taxon>
        <taxon>Streptophyta</taxon>
        <taxon>Embryophyta</taxon>
        <taxon>Tracheophyta</taxon>
        <taxon>Spermatophyta</taxon>
        <taxon>Magnoliopsida</taxon>
        <taxon>eudicotyledons</taxon>
        <taxon>Gunneridae</taxon>
        <taxon>Pentapetalae</taxon>
        <taxon>rosids</taxon>
        <taxon>fabids</taxon>
        <taxon>Fabales</taxon>
        <taxon>Fabaceae</taxon>
        <taxon>Papilionoideae</taxon>
        <taxon>50 kb inversion clade</taxon>
        <taxon>NPAAA clade</taxon>
        <taxon>indigoferoid/millettioid clade</taxon>
        <taxon>Phaseoleae</taxon>
        <taxon>Flemingia</taxon>
    </lineage>
</organism>
<evidence type="ECO:0000313" key="3">
    <source>
        <dbReference type="Proteomes" id="UP001603857"/>
    </source>
</evidence>
<dbReference type="EMBL" id="JBGMDY010000008">
    <property type="protein sequence ID" value="KAL2325418.1"/>
    <property type="molecule type" value="Genomic_DNA"/>
</dbReference>
<dbReference type="InterPro" id="IPR028934">
    <property type="entry name" value="Vps26-related"/>
</dbReference>
<sequence>MSRNFSVSSTRGHLMYFETHNPHTRTHARLPARPHAPTHKQRESIRGMVTIRDNSHTQTESIQGMVTIHTHTENQYGLYDFETTIIYCTVAFIIQGKAQKPKQKVIIEPTNGKKVKNNGVKIELLGQIVRELDVPGNLYERKTYQFEFSTVEMPYESYNGINVRLRRINSCEIVPESI</sequence>
<evidence type="ECO:0000313" key="2">
    <source>
        <dbReference type="EMBL" id="KAL2325418.1"/>
    </source>
</evidence>